<organism evidence="1">
    <name type="scientific">Singulisphaera sp. Ch08</name>
    <dbReference type="NCBI Taxonomy" id="3120278"/>
    <lineage>
        <taxon>Bacteria</taxon>
        <taxon>Pseudomonadati</taxon>
        <taxon>Planctomycetota</taxon>
        <taxon>Planctomycetia</taxon>
        <taxon>Isosphaerales</taxon>
        <taxon>Isosphaeraceae</taxon>
        <taxon>Singulisphaera</taxon>
    </lineage>
</organism>
<reference evidence="1" key="1">
    <citation type="submission" date="2024-05" db="EMBL/GenBank/DDBJ databases">
        <title>Planctomycetes of the genus Singulisphaera possess chitinolytic capabilities.</title>
        <authorList>
            <person name="Ivanova A."/>
        </authorList>
    </citation>
    <scope>NUCLEOTIDE SEQUENCE</scope>
    <source>
        <strain evidence="1">Ch08T</strain>
    </source>
</reference>
<protein>
    <submittedName>
        <fullName evidence="1">Uncharacterized protein</fullName>
    </submittedName>
</protein>
<accession>A0AAU7CLM7</accession>
<proteinExistence type="predicted"/>
<dbReference type="Gene3D" id="2.60.120.260">
    <property type="entry name" value="Galactose-binding domain-like"/>
    <property type="match status" value="1"/>
</dbReference>
<dbReference type="EMBL" id="CP155447">
    <property type="protein sequence ID" value="XBH05945.1"/>
    <property type="molecule type" value="Genomic_DNA"/>
</dbReference>
<sequence>MRMTVEVAWKVPPSSPPVENPGLELELSEGRVIEALAWPARTRGGPAPRANGWRLGNESNGRIRARIEAPLNASLLFRANGQVIRLPVLSILDGPQRLAAQPSVEIAVERLAWDAIAVNLDQGDGTAAPGATIPVSIGFNVLTPEPTEVALKCSAELIPYRGGAAVWRQELHDVVATNVVAPPGKVWNLTAPPAEGTYILEVRTSWEPLANLESSRLGRWIRRRRNPVAATSAVRRVALTVVGSQPAKWDAGVVGTAELEVESIDLARLRGERASASGRAPVLVPGGVAWSVPEAALVEATRRDRLRGWITRAGSETAVLPPSTPAGLAWSALGLKVPNPGRPHRLSVTVTGGHPSALGVALVDSGGGQGRPRVLLDACASGPPILEGTPVASFSWLVWPDDADPVLVLVNRDAVAPVQLGSVSLRELPGLPAPPAILAPPGSPGRGLGLYLAGPELLDRFGGGSVPGDPLALSLNVARYLAYCGASSIIMPEDLADRSQRRALDGQASEDPIGPDRLDLLLRILDRQGLTAWLELATEGPLPGLPSPDSPEALAKGLVRVDRRGLADGSTYHPLNPEVREALKRRVAQTVSLRKTRPALAGLLIRLGPGPTLLGGPDTGLDDLTFARFVHETFGPETTRDIPGLGTTAPGRFEARSQFLAGPGRMPWLTWRSRGIGALYTELNATVRRTAPGAILAVATPGLDEGPAGVEARRVDLAGLAPSHAWRAVGFDLETWPTGEDVPVVLRGVGLSADELSHDLATSPELDAPVIARAGRGVLIGLDEPGLRTGDLRQAASQARGGGSRGLRLTAMPLPEGATGDELMGHALAALDARWVMLASSAVAGHEERVRQFARVFRALPASAASSASLDRQPFGVAVRTLRSGPSTYVSLANDTPYPVRVETMLGSRSATVDDLGRSLRLAPEAVGGGSRLVLDLRPFGVAAIRVGSPQVKVGPVTPYPSEAVLAGMQARYDEISAQLSRLSRTPPGGVVAGPANPGFEPGTTPVVQLAGVHEPTPPGGWRLLDNETGAAEIDSEQPHTGRGSLRLDADSPPAAILSDGFPAKGYAALTVQAWFRSDHADAKVRLWIEGEGGGQPYRRWSELTVQPDWVAHAVRGSELPADGLAAARIRFELLTPGSLWVDDLRVSGTVPTEPERENTRRVLLAALHAYRKKQYAEFARLAGSHWARSSSSVAVRAADPATTDHSEMIRTGKATALPSNSLLR</sequence>
<name>A0AAU7CLM7_9BACT</name>
<evidence type="ECO:0000313" key="1">
    <source>
        <dbReference type="EMBL" id="XBH05945.1"/>
    </source>
</evidence>
<dbReference type="AlphaFoldDB" id="A0AAU7CLM7"/>
<dbReference type="RefSeq" id="WP_406698796.1">
    <property type="nucleotide sequence ID" value="NZ_CP155447.1"/>
</dbReference>
<gene>
    <name evidence="1" type="ORF">V5E97_07905</name>
</gene>